<evidence type="ECO:0000256" key="2">
    <source>
        <dbReference type="SAM" id="Phobius"/>
    </source>
</evidence>
<keyword evidence="2" id="KW-0472">Membrane</keyword>
<dbReference type="Gene3D" id="2.10.90.10">
    <property type="entry name" value="Cystine-knot cytokines"/>
    <property type="match status" value="1"/>
</dbReference>
<evidence type="ECO:0000256" key="1">
    <source>
        <dbReference type="SAM" id="MobiDB-lite"/>
    </source>
</evidence>
<organism evidence="3 4">
    <name type="scientific">Orchesella dallaii</name>
    <dbReference type="NCBI Taxonomy" id="48710"/>
    <lineage>
        <taxon>Eukaryota</taxon>
        <taxon>Metazoa</taxon>
        <taxon>Ecdysozoa</taxon>
        <taxon>Arthropoda</taxon>
        <taxon>Hexapoda</taxon>
        <taxon>Collembola</taxon>
        <taxon>Entomobryomorpha</taxon>
        <taxon>Entomobryoidea</taxon>
        <taxon>Orchesellidae</taxon>
        <taxon>Orchesellinae</taxon>
        <taxon>Orchesella</taxon>
    </lineage>
</organism>
<proteinExistence type="predicted"/>
<accession>A0ABP1QG23</accession>
<feature type="compositionally biased region" description="Polar residues" evidence="1">
    <location>
        <begin position="235"/>
        <end position="261"/>
    </location>
</feature>
<dbReference type="InterPro" id="IPR029034">
    <property type="entry name" value="Cystine-knot_cytokine"/>
</dbReference>
<keyword evidence="4" id="KW-1185">Reference proteome</keyword>
<sequence>MICYTNPVYKCSLLMFIIFNSFMATFTARISPCKVRNAIIQPQFGISANTKKMVDIIQIPPLIVQKITIGICLDNNRSFTDLTQPNSPNYICKQRYSAVEVYSKEEDTSKKSSISPIAPEQVKERLLQKLVKNFIIVEAGCDFSFNVLPIVGYQSRKDSESKEQIYSPEIVGVSSLYDEKATKYIPPSVTNVVEVAESLMGSKSSILSPRSMRTQRTHFFRNGGHLHSSYKSLELNSSNDNPSRNIGSTDLSKNHSTTNMSTEKESFHLQPQSTSVEVEGVTNKREDEQKVLEEEVEAPLDGEFLLNPSDIGLPILFLDSAMDPVMEIISRFSD</sequence>
<dbReference type="EMBL" id="CAXLJM020000033">
    <property type="protein sequence ID" value="CAL8101725.1"/>
    <property type="molecule type" value="Genomic_DNA"/>
</dbReference>
<keyword evidence="2" id="KW-1133">Transmembrane helix</keyword>
<keyword evidence="2" id="KW-0812">Transmembrane</keyword>
<reference evidence="3 4" key="1">
    <citation type="submission" date="2024-08" db="EMBL/GenBank/DDBJ databases">
        <authorList>
            <person name="Cucini C."/>
            <person name="Frati F."/>
        </authorList>
    </citation>
    <scope>NUCLEOTIDE SEQUENCE [LARGE SCALE GENOMIC DNA]</scope>
</reference>
<comment type="caution">
    <text evidence="3">The sequence shown here is derived from an EMBL/GenBank/DDBJ whole genome shotgun (WGS) entry which is preliminary data.</text>
</comment>
<feature type="region of interest" description="Disordered" evidence="1">
    <location>
        <begin position="235"/>
        <end position="284"/>
    </location>
</feature>
<evidence type="ECO:0000313" key="4">
    <source>
        <dbReference type="Proteomes" id="UP001642540"/>
    </source>
</evidence>
<evidence type="ECO:0000313" key="3">
    <source>
        <dbReference type="EMBL" id="CAL8101725.1"/>
    </source>
</evidence>
<dbReference type="Proteomes" id="UP001642540">
    <property type="component" value="Unassembled WGS sequence"/>
</dbReference>
<protein>
    <submittedName>
        <fullName evidence="3">Uncharacterized protein</fullName>
    </submittedName>
</protein>
<feature type="transmembrane region" description="Helical" evidence="2">
    <location>
        <begin position="12"/>
        <end position="31"/>
    </location>
</feature>
<gene>
    <name evidence="3" type="ORF">ODALV1_LOCUS10932</name>
</gene>
<name>A0ABP1QG23_9HEXA</name>